<dbReference type="Proteomes" id="UP000075583">
    <property type="component" value="Unassembled WGS sequence"/>
</dbReference>
<sequence length="167" mass="18781">MKFLLPIFILTTLFGQGYGVITISDFASIKINQSISLDELLNIDENWSELKNKLGQPSTEKCEDQFVEQVCNFTYAGATVKYTDLLGDFYLSKASFTKSSFVFRIKGVDVKVGDSISKLSNIFPNEYQKGLSSNRLLFHVADMDISLSFNFNPSTNKISEILIFQAL</sequence>
<gene>
    <name evidence="1" type="ORF">MB14_09775</name>
</gene>
<comment type="caution">
    <text evidence="1">The sequence shown here is derived from an EMBL/GenBank/DDBJ whole genome shotgun (WGS) entry which is preliminary data.</text>
</comment>
<organism evidence="1 2">
    <name type="scientific">Roseivirga ehrenbergii (strain DSM 102268 / JCM 13514 / KCTC 12282 / NCIMB 14502 / KMM 6017)</name>
    <dbReference type="NCBI Taxonomy" id="279360"/>
    <lineage>
        <taxon>Bacteria</taxon>
        <taxon>Pseudomonadati</taxon>
        <taxon>Bacteroidota</taxon>
        <taxon>Cytophagia</taxon>
        <taxon>Cytophagales</taxon>
        <taxon>Roseivirgaceae</taxon>
        <taxon>Roseivirga</taxon>
    </lineage>
</organism>
<evidence type="ECO:0000313" key="2">
    <source>
        <dbReference type="Proteomes" id="UP000075583"/>
    </source>
</evidence>
<keyword evidence="2" id="KW-1185">Reference proteome</keyword>
<proteinExistence type="predicted"/>
<dbReference type="EMBL" id="LQZQ01000050">
    <property type="protein sequence ID" value="KYG71598.1"/>
    <property type="molecule type" value="Genomic_DNA"/>
</dbReference>
<name>A0A150WYN4_ROSEK</name>
<protein>
    <submittedName>
        <fullName evidence="1">Uncharacterized protein</fullName>
    </submittedName>
</protein>
<dbReference type="RefSeq" id="WP_062593501.1">
    <property type="nucleotide sequence ID" value="NZ_LQZQ01000050.1"/>
</dbReference>
<dbReference type="AlphaFoldDB" id="A0A150WYN4"/>
<reference evidence="1" key="1">
    <citation type="submission" date="2016-01" db="EMBL/GenBank/DDBJ databases">
        <title>Genome sequencing of Roseivirga ehrenbergii KMM 6017.</title>
        <authorList>
            <person name="Selvaratnam C."/>
            <person name="Thevarajoo S."/>
            <person name="Goh K.M."/>
            <person name="Ee R."/>
            <person name="Chan K.-G."/>
            <person name="Chong C.S."/>
        </authorList>
    </citation>
    <scope>NUCLEOTIDE SEQUENCE [LARGE SCALE GENOMIC DNA]</scope>
    <source>
        <strain evidence="1">KMM 6017</strain>
    </source>
</reference>
<accession>A0A150WYN4</accession>
<evidence type="ECO:0000313" key="1">
    <source>
        <dbReference type="EMBL" id="KYG71598.1"/>
    </source>
</evidence>
<dbReference type="STRING" id="279360.MB14_09775"/>